<dbReference type="EMBL" id="CP058561">
    <property type="protein sequence ID" value="QUH28184.1"/>
    <property type="molecule type" value="Genomic_DNA"/>
</dbReference>
<reference evidence="6 7" key="1">
    <citation type="submission" date="2020-07" db="EMBL/GenBank/DDBJ databases">
        <title>Vallitalea guaymasensis genome.</title>
        <authorList>
            <person name="Postec A."/>
        </authorList>
    </citation>
    <scope>NUCLEOTIDE SEQUENCE [LARGE SCALE GENOMIC DNA]</scope>
    <source>
        <strain evidence="6 7">Ra1766G1</strain>
    </source>
</reference>
<dbReference type="Proteomes" id="UP000677305">
    <property type="component" value="Chromosome"/>
</dbReference>
<evidence type="ECO:0000256" key="5">
    <source>
        <dbReference type="SAM" id="MobiDB-lite"/>
    </source>
</evidence>
<organism evidence="6 7">
    <name type="scientific">Vallitalea guaymasensis</name>
    <dbReference type="NCBI Taxonomy" id="1185412"/>
    <lineage>
        <taxon>Bacteria</taxon>
        <taxon>Bacillati</taxon>
        <taxon>Bacillota</taxon>
        <taxon>Clostridia</taxon>
        <taxon>Lachnospirales</taxon>
        <taxon>Vallitaleaceae</taxon>
        <taxon>Vallitalea</taxon>
    </lineage>
</organism>
<proteinExistence type="inferred from homology"/>
<evidence type="ECO:0000256" key="4">
    <source>
        <dbReference type="ARBA" id="ARBA00022729"/>
    </source>
</evidence>
<evidence type="ECO:0000256" key="1">
    <source>
        <dbReference type="ARBA" id="ARBA00004196"/>
    </source>
</evidence>
<name>A0A8J8M8E0_9FIRM</name>
<dbReference type="SUPFAM" id="SSF53850">
    <property type="entry name" value="Periplasmic binding protein-like II"/>
    <property type="match status" value="1"/>
</dbReference>
<accession>A0A8J8M8E0</accession>
<keyword evidence="7" id="KW-1185">Reference proteome</keyword>
<evidence type="ECO:0000256" key="2">
    <source>
        <dbReference type="ARBA" id="ARBA00009023"/>
    </source>
</evidence>
<comment type="similarity">
    <text evidence="2">Belongs to the bacterial solute-binding protein 7 family.</text>
</comment>
<dbReference type="CDD" id="cd13675">
    <property type="entry name" value="PBP2_TRAP_SBP_like_5"/>
    <property type="match status" value="1"/>
</dbReference>
<feature type="region of interest" description="Disordered" evidence="5">
    <location>
        <begin position="26"/>
        <end position="47"/>
    </location>
</feature>
<dbReference type="NCBIfam" id="NF037995">
    <property type="entry name" value="TRAP_S1"/>
    <property type="match status" value="1"/>
</dbReference>
<dbReference type="PROSITE" id="PS51257">
    <property type="entry name" value="PROKAR_LIPOPROTEIN"/>
    <property type="match status" value="1"/>
</dbReference>
<gene>
    <name evidence="6" type="ORF">HYG85_04350</name>
</gene>
<protein>
    <submittedName>
        <fullName evidence="6">DctP family TRAP transporter solute-binding subunit</fullName>
    </submittedName>
</protein>
<dbReference type="GO" id="GO:0055085">
    <property type="term" value="P:transmembrane transport"/>
    <property type="evidence" value="ECO:0007669"/>
    <property type="project" value="InterPro"/>
</dbReference>
<dbReference type="PANTHER" id="PTHR33376">
    <property type="match status" value="1"/>
</dbReference>
<dbReference type="PANTHER" id="PTHR33376:SF4">
    <property type="entry name" value="SIALIC ACID-BINDING PERIPLASMIC PROTEIN SIAP"/>
    <property type="match status" value="1"/>
</dbReference>
<dbReference type="PIRSF" id="PIRSF006470">
    <property type="entry name" value="DctB"/>
    <property type="match status" value="1"/>
</dbReference>
<evidence type="ECO:0000256" key="3">
    <source>
        <dbReference type="ARBA" id="ARBA00022448"/>
    </source>
</evidence>
<dbReference type="GO" id="GO:0030288">
    <property type="term" value="C:outer membrane-bounded periplasmic space"/>
    <property type="evidence" value="ECO:0007669"/>
    <property type="project" value="InterPro"/>
</dbReference>
<dbReference type="InterPro" id="IPR004682">
    <property type="entry name" value="TRAP_DctP"/>
</dbReference>
<dbReference type="RefSeq" id="WP_212692444.1">
    <property type="nucleotide sequence ID" value="NZ_CAJXUH010000008.1"/>
</dbReference>
<keyword evidence="3" id="KW-0813">Transport</keyword>
<dbReference type="AlphaFoldDB" id="A0A8J8M8E0"/>
<dbReference type="InterPro" id="IPR018389">
    <property type="entry name" value="DctP_fam"/>
</dbReference>
<comment type="subcellular location">
    <subcellularLocation>
        <location evidence="1">Cell envelope</location>
    </subcellularLocation>
</comment>
<evidence type="ECO:0000313" key="6">
    <source>
        <dbReference type="EMBL" id="QUH28184.1"/>
    </source>
</evidence>
<evidence type="ECO:0000313" key="7">
    <source>
        <dbReference type="Proteomes" id="UP000677305"/>
    </source>
</evidence>
<dbReference type="InterPro" id="IPR038404">
    <property type="entry name" value="TRAP_DctP_sf"/>
</dbReference>
<dbReference type="Gene3D" id="3.40.190.170">
    <property type="entry name" value="Bacterial extracellular solute-binding protein, family 7"/>
    <property type="match status" value="1"/>
</dbReference>
<dbReference type="KEGG" id="vgu:HYG85_04350"/>
<sequence length="349" mass="39258">MKKIVSLFMIVLMIVVFVGCGKGNETKTDNSDTTKKDTSQTDKKDKSNEKATVIRIAYTLSPESHYHKGLEKFKELVEEKTNNQIDVQLFHSAQLGSERDAIEGVSMGTLEATLSSTGPLANFSKKFMLFDLPFIIQDRTTAFEALDGQLGSDMLSSLDSKGIRGLGFWENGFRMLTNSNRPVNSPEDVKGLKIRLMENPVHMETFKALGAQPVPMPFGELFTALQQKTVDGQENPLVIIDTSKFYEVQDNLAITGHFYSPAVFMINKDFFNGLAPELQDAINEAESEARTWQRDYCIDLEEKLVETLKSKGMEITYPDKKAFQEATQSVYDKFKDEIGEDLINQLLNK</sequence>
<dbReference type="Pfam" id="PF03480">
    <property type="entry name" value="DctP"/>
    <property type="match status" value="1"/>
</dbReference>
<keyword evidence="4" id="KW-0732">Signal</keyword>
<dbReference type="NCBIfam" id="TIGR00787">
    <property type="entry name" value="dctP"/>
    <property type="match status" value="1"/>
</dbReference>